<evidence type="ECO:0000313" key="1">
    <source>
        <dbReference type="EMBL" id="EYD72949.1"/>
    </source>
</evidence>
<comment type="caution">
    <text evidence="1">The sequence shown here is derived from an EMBL/GenBank/DDBJ whole genome shotgun (WGS) entry which is preliminary data.</text>
</comment>
<dbReference type="Proteomes" id="UP000019666">
    <property type="component" value="Unassembled WGS sequence"/>
</dbReference>
<dbReference type="RefSeq" id="WP_037278906.1">
    <property type="nucleotide sequence ID" value="NZ_KK088558.1"/>
</dbReference>
<dbReference type="EMBL" id="AOSK01000132">
    <property type="protein sequence ID" value="EYD72949.1"/>
    <property type="molecule type" value="Genomic_DNA"/>
</dbReference>
<dbReference type="HOGENOM" id="CLU_2685557_0_0_5"/>
<dbReference type="AlphaFoldDB" id="A0A017HGM5"/>
<gene>
    <name evidence="1" type="ORF">Rumeso_04825</name>
</gene>
<accession>A0A017HGM5</accession>
<proteinExistence type="predicted"/>
<protein>
    <submittedName>
        <fullName evidence="1">Uncharacterized protein</fullName>
    </submittedName>
</protein>
<reference evidence="1 2" key="1">
    <citation type="submission" date="2013-02" db="EMBL/GenBank/DDBJ databases">
        <authorList>
            <person name="Fiebig A."/>
            <person name="Goeker M."/>
            <person name="Klenk H.-P.P."/>
        </authorList>
    </citation>
    <scope>NUCLEOTIDE SEQUENCE [LARGE SCALE GENOMIC DNA]</scope>
    <source>
        <strain evidence="1 2">DSM 19309</strain>
    </source>
</reference>
<name>A0A017HGM5_9RHOB</name>
<keyword evidence="2" id="KW-1185">Reference proteome</keyword>
<sequence>MPHPHREGPLVIALTGERAHRLAEGLLAPRPSPAAQRLWEEIAALGGRGRRLSHDWDPAVGRLTIVAEGGPAGT</sequence>
<evidence type="ECO:0000313" key="2">
    <source>
        <dbReference type="Proteomes" id="UP000019666"/>
    </source>
</evidence>
<organism evidence="1 2">
    <name type="scientific">Rubellimicrobium mesophilum DSM 19309</name>
    <dbReference type="NCBI Taxonomy" id="442562"/>
    <lineage>
        <taxon>Bacteria</taxon>
        <taxon>Pseudomonadati</taxon>
        <taxon>Pseudomonadota</taxon>
        <taxon>Alphaproteobacteria</taxon>
        <taxon>Rhodobacterales</taxon>
        <taxon>Roseobacteraceae</taxon>
        <taxon>Rubellimicrobium</taxon>
    </lineage>
</organism>